<sequence length="166" mass="18691">MVRKVHLNAGLAAAAGHLIFFYVKSLIQSNDKLNGLHGLEVLVIGLEMIAFLGYWACKMYSRVLRQFENIVDNALPEESGFDGAVEDLIRFFQRVRQRPVIPDAAEHNSITIPDSYRTQITSIKYRLMVDLQSMKGNLARQTISATIRMLLAVIAGPLFFSYLKMG</sequence>
<feature type="transmembrane region" description="Helical" evidence="1">
    <location>
        <begin position="7"/>
        <end position="27"/>
    </location>
</feature>
<evidence type="ECO:0000313" key="2">
    <source>
        <dbReference type="EMBL" id="GAA0158775.1"/>
    </source>
</evidence>
<feature type="transmembrane region" description="Helical" evidence="1">
    <location>
        <begin position="39"/>
        <end position="57"/>
    </location>
</feature>
<proteinExistence type="predicted"/>
<name>A0AAV3Q5J4_LITER</name>
<dbReference type="EMBL" id="BAABME010019919">
    <property type="protein sequence ID" value="GAA0158775.1"/>
    <property type="molecule type" value="Genomic_DNA"/>
</dbReference>
<keyword evidence="1" id="KW-0812">Transmembrane</keyword>
<reference evidence="2 3" key="1">
    <citation type="submission" date="2024-01" db="EMBL/GenBank/DDBJ databases">
        <title>The complete chloroplast genome sequence of Lithospermum erythrorhizon: insights into the phylogenetic relationship among Boraginaceae species and the maternal lineages of purple gromwells.</title>
        <authorList>
            <person name="Okada T."/>
            <person name="Watanabe K."/>
        </authorList>
    </citation>
    <scope>NUCLEOTIDE SEQUENCE [LARGE SCALE GENOMIC DNA]</scope>
</reference>
<comment type="caution">
    <text evidence="2">The sequence shown here is derived from an EMBL/GenBank/DDBJ whole genome shotgun (WGS) entry which is preliminary data.</text>
</comment>
<protein>
    <submittedName>
        <fullName evidence="2">Uncharacterized protein</fullName>
    </submittedName>
</protein>
<accession>A0AAV3Q5J4</accession>
<keyword evidence="1" id="KW-0472">Membrane</keyword>
<keyword evidence="3" id="KW-1185">Reference proteome</keyword>
<dbReference type="Proteomes" id="UP001454036">
    <property type="component" value="Unassembled WGS sequence"/>
</dbReference>
<feature type="transmembrane region" description="Helical" evidence="1">
    <location>
        <begin position="145"/>
        <end position="163"/>
    </location>
</feature>
<keyword evidence="1" id="KW-1133">Transmembrane helix</keyword>
<evidence type="ECO:0000256" key="1">
    <source>
        <dbReference type="SAM" id="Phobius"/>
    </source>
</evidence>
<evidence type="ECO:0000313" key="3">
    <source>
        <dbReference type="Proteomes" id="UP001454036"/>
    </source>
</evidence>
<organism evidence="2 3">
    <name type="scientific">Lithospermum erythrorhizon</name>
    <name type="common">Purple gromwell</name>
    <name type="synonym">Lithospermum officinale var. erythrorhizon</name>
    <dbReference type="NCBI Taxonomy" id="34254"/>
    <lineage>
        <taxon>Eukaryota</taxon>
        <taxon>Viridiplantae</taxon>
        <taxon>Streptophyta</taxon>
        <taxon>Embryophyta</taxon>
        <taxon>Tracheophyta</taxon>
        <taxon>Spermatophyta</taxon>
        <taxon>Magnoliopsida</taxon>
        <taxon>eudicotyledons</taxon>
        <taxon>Gunneridae</taxon>
        <taxon>Pentapetalae</taxon>
        <taxon>asterids</taxon>
        <taxon>lamiids</taxon>
        <taxon>Boraginales</taxon>
        <taxon>Boraginaceae</taxon>
        <taxon>Boraginoideae</taxon>
        <taxon>Lithospermeae</taxon>
        <taxon>Lithospermum</taxon>
    </lineage>
</organism>
<gene>
    <name evidence="2" type="ORF">LIER_38723</name>
</gene>
<dbReference type="AlphaFoldDB" id="A0AAV3Q5J4"/>